<proteinExistence type="predicted"/>
<dbReference type="EMBL" id="MU277193">
    <property type="protein sequence ID" value="KAI0066234.1"/>
    <property type="molecule type" value="Genomic_DNA"/>
</dbReference>
<organism evidence="1 2">
    <name type="scientific">Artomyces pyxidatus</name>
    <dbReference type="NCBI Taxonomy" id="48021"/>
    <lineage>
        <taxon>Eukaryota</taxon>
        <taxon>Fungi</taxon>
        <taxon>Dikarya</taxon>
        <taxon>Basidiomycota</taxon>
        <taxon>Agaricomycotina</taxon>
        <taxon>Agaricomycetes</taxon>
        <taxon>Russulales</taxon>
        <taxon>Auriscalpiaceae</taxon>
        <taxon>Artomyces</taxon>
    </lineage>
</organism>
<sequence>MRRVEVSLRSFCISLESAIRFIILVIQSLCIPSACCYVHFLHRNSARDMLHPMIRMLAALIIASPSFVKITLPIHFHTIMHTCVTTVAASRRSRFVFPYKYINC</sequence>
<reference evidence="1" key="2">
    <citation type="journal article" date="2022" name="New Phytol.">
        <title>Evolutionary transition to the ectomycorrhizal habit in the genomes of a hyperdiverse lineage of mushroom-forming fungi.</title>
        <authorList>
            <person name="Looney B."/>
            <person name="Miyauchi S."/>
            <person name="Morin E."/>
            <person name="Drula E."/>
            <person name="Courty P.E."/>
            <person name="Kohler A."/>
            <person name="Kuo A."/>
            <person name="LaButti K."/>
            <person name="Pangilinan J."/>
            <person name="Lipzen A."/>
            <person name="Riley R."/>
            <person name="Andreopoulos W."/>
            <person name="He G."/>
            <person name="Johnson J."/>
            <person name="Nolan M."/>
            <person name="Tritt A."/>
            <person name="Barry K.W."/>
            <person name="Grigoriev I.V."/>
            <person name="Nagy L.G."/>
            <person name="Hibbett D."/>
            <person name="Henrissat B."/>
            <person name="Matheny P.B."/>
            <person name="Labbe J."/>
            <person name="Martin F.M."/>
        </authorList>
    </citation>
    <scope>NUCLEOTIDE SEQUENCE</scope>
    <source>
        <strain evidence="1">HHB10654</strain>
    </source>
</reference>
<gene>
    <name evidence="1" type="ORF">BV25DRAFT_1821153</name>
</gene>
<dbReference type="Proteomes" id="UP000814140">
    <property type="component" value="Unassembled WGS sequence"/>
</dbReference>
<reference evidence="1" key="1">
    <citation type="submission" date="2021-03" db="EMBL/GenBank/DDBJ databases">
        <authorList>
            <consortium name="DOE Joint Genome Institute"/>
            <person name="Ahrendt S."/>
            <person name="Looney B.P."/>
            <person name="Miyauchi S."/>
            <person name="Morin E."/>
            <person name="Drula E."/>
            <person name="Courty P.E."/>
            <person name="Chicoki N."/>
            <person name="Fauchery L."/>
            <person name="Kohler A."/>
            <person name="Kuo A."/>
            <person name="Labutti K."/>
            <person name="Pangilinan J."/>
            <person name="Lipzen A."/>
            <person name="Riley R."/>
            <person name="Andreopoulos W."/>
            <person name="He G."/>
            <person name="Johnson J."/>
            <person name="Barry K.W."/>
            <person name="Grigoriev I.V."/>
            <person name="Nagy L."/>
            <person name="Hibbett D."/>
            <person name="Henrissat B."/>
            <person name="Matheny P.B."/>
            <person name="Labbe J."/>
            <person name="Martin F."/>
        </authorList>
    </citation>
    <scope>NUCLEOTIDE SEQUENCE</scope>
    <source>
        <strain evidence="1">HHB10654</strain>
    </source>
</reference>
<comment type="caution">
    <text evidence="1">The sequence shown here is derived from an EMBL/GenBank/DDBJ whole genome shotgun (WGS) entry which is preliminary data.</text>
</comment>
<protein>
    <submittedName>
        <fullName evidence="1">Uncharacterized protein</fullName>
    </submittedName>
</protein>
<evidence type="ECO:0000313" key="1">
    <source>
        <dbReference type="EMBL" id="KAI0066234.1"/>
    </source>
</evidence>
<accession>A0ACB8TBE8</accession>
<keyword evidence="2" id="KW-1185">Reference proteome</keyword>
<name>A0ACB8TBE8_9AGAM</name>
<evidence type="ECO:0000313" key="2">
    <source>
        <dbReference type="Proteomes" id="UP000814140"/>
    </source>
</evidence>